<dbReference type="SMART" id="SM01008">
    <property type="entry name" value="Ald_Xan_dh_C"/>
    <property type="match status" value="1"/>
</dbReference>
<dbReference type="PANTHER" id="PTHR11908:SF132">
    <property type="entry name" value="ALDEHYDE OXIDASE 1-RELATED"/>
    <property type="match status" value="1"/>
</dbReference>
<proteinExistence type="predicted"/>
<protein>
    <submittedName>
        <fullName evidence="4">Carbon-monoxide dehydrogenase large subunit</fullName>
        <ecNumber evidence="4">1.2.7.4</ecNumber>
    </submittedName>
</protein>
<reference evidence="4 5" key="1">
    <citation type="submission" date="2020-08" db="EMBL/GenBank/DDBJ databases">
        <title>Genomic Encyclopedia of Type Strains, Phase IV (KMG-IV): sequencing the most valuable type-strain genomes for metagenomic binning, comparative biology and taxonomic classification.</title>
        <authorList>
            <person name="Goeker M."/>
        </authorList>
    </citation>
    <scope>NUCLEOTIDE SEQUENCE [LARGE SCALE GENOMIC DNA]</scope>
    <source>
        <strain evidence="4 5">DSM 25481</strain>
    </source>
</reference>
<organism evidence="4 5">
    <name type="scientific">Hansschlegelia beijingensis</name>
    <dbReference type="NCBI Taxonomy" id="1133344"/>
    <lineage>
        <taxon>Bacteria</taxon>
        <taxon>Pseudomonadati</taxon>
        <taxon>Pseudomonadota</taxon>
        <taxon>Alphaproteobacteria</taxon>
        <taxon>Hyphomicrobiales</taxon>
        <taxon>Methylopilaceae</taxon>
        <taxon>Hansschlegelia</taxon>
    </lineage>
</organism>
<evidence type="ECO:0000313" key="4">
    <source>
        <dbReference type="EMBL" id="MBB3973629.1"/>
    </source>
</evidence>
<dbReference type="InterPro" id="IPR000674">
    <property type="entry name" value="Ald_Oxase/Xan_DH_a/b"/>
</dbReference>
<evidence type="ECO:0000259" key="3">
    <source>
        <dbReference type="SMART" id="SM01008"/>
    </source>
</evidence>
<dbReference type="InterPro" id="IPR016208">
    <property type="entry name" value="Ald_Oxase/xanthine_DH-like"/>
</dbReference>
<evidence type="ECO:0000313" key="5">
    <source>
        <dbReference type="Proteomes" id="UP000528964"/>
    </source>
</evidence>
<gene>
    <name evidence="4" type="ORF">GGR24_002299</name>
</gene>
<dbReference type="EC" id="1.2.7.4" evidence="4"/>
<dbReference type="SUPFAM" id="SSF56003">
    <property type="entry name" value="Molybdenum cofactor-binding domain"/>
    <property type="match status" value="1"/>
</dbReference>
<keyword evidence="5" id="KW-1185">Reference proteome</keyword>
<accession>A0A7W6D0J1</accession>
<dbReference type="PANTHER" id="PTHR11908">
    <property type="entry name" value="XANTHINE DEHYDROGENASE"/>
    <property type="match status" value="1"/>
</dbReference>
<dbReference type="AlphaFoldDB" id="A0A7W6D0J1"/>
<feature type="domain" description="Aldehyde oxidase/xanthine dehydrogenase a/b hammerhead" evidence="3">
    <location>
        <begin position="24"/>
        <end position="133"/>
    </location>
</feature>
<dbReference type="GO" id="GO:0005506">
    <property type="term" value="F:iron ion binding"/>
    <property type="evidence" value="ECO:0007669"/>
    <property type="project" value="InterPro"/>
</dbReference>
<dbReference type="InterPro" id="IPR046867">
    <property type="entry name" value="AldOxase/xan_DH_MoCoBD2"/>
</dbReference>
<keyword evidence="1" id="KW-0500">Molybdenum</keyword>
<dbReference type="Gene3D" id="3.90.1170.50">
    <property type="entry name" value="Aldehyde oxidase/xanthine dehydrogenase, a/b hammerhead"/>
    <property type="match status" value="1"/>
</dbReference>
<dbReference type="Pfam" id="PF20256">
    <property type="entry name" value="MoCoBD_2"/>
    <property type="match status" value="1"/>
</dbReference>
<sequence length="788" mass="84390">MSAGGAGQGVGARLPRKEDDRFMRGRGQYVADVRLPGMQDVAFVRSPLAHARIRGISVPPELRDRVFIASDLDGVKPIRAVSGLAGFKPSEQPPLARDKVRQVGELVAMCVAPTRAEAEDIAALVELDLEELPAVYDMRRARDEKASLVHEEWGDNVFLETLVDVDIASAFDAPIKVSRTISTARQCMAPIEGRGVVVHLDRRLDQLTVTTSCQMPHIVRSGLSECLGIAEERIRVVSPDVGGGFGYKGILLAEEVCLGWLALRCGHPVRWIEDRREHLTANADCREHHYEITVYAERDGTIRGVDCEAIVDSGAYSAYPFSACLEAAQVASILPGPYDFPAYRCRTWSVATNKPPILPYRGVARTGVCFAMELALDAVAAEAGVTPEQVRLKNLVRPDQMPFDNITNKHFDSGDYPEALTRALRMIDVDGVRARQAAGEPDGRRIGFGLSIYCEQSAHGTSVYSGWGIPMVPGHEQAGARLTPDGGLELRIGAHSHGQSLETTLPQVANEILGIPTDRIRLVHGDTAMTPYSTGAWGSRMMVMTGGAVATACEELVERAMAIGAHLLQADVSDVRFEMGRVVGPNGDVALSEIARVWYRRPQDLPLGAHGGGLEVTAGYKPKRDSGTFSYAAHAVVVAVDSEIGSIEILDYVIVEDGGVLVNPMVVDGQILGGLAQGIGTALLEEMPYDQAGQPLASTLGDYLLPGAAEVPAPRIGHMETPSPYTRFGVKGIGEGGAIAPPAALANAVNDALRPLGVEMLVSPVTPDRIVAAVLAARSSTLQRRDAA</sequence>
<dbReference type="InterPro" id="IPR037165">
    <property type="entry name" value="AldOxase/xan_DH_Mopterin-bd_sf"/>
</dbReference>
<dbReference type="Proteomes" id="UP000528964">
    <property type="component" value="Unassembled WGS sequence"/>
</dbReference>
<dbReference type="GO" id="GO:0043885">
    <property type="term" value="F:anaerobic carbon-monoxide dehydrogenase activity"/>
    <property type="evidence" value="ECO:0007669"/>
    <property type="project" value="UniProtKB-EC"/>
</dbReference>
<dbReference type="SUPFAM" id="SSF54665">
    <property type="entry name" value="CO dehydrogenase molybdoprotein N-domain-like"/>
    <property type="match status" value="1"/>
</dbReference>
<dbReference type="InterPro" id="IPR008274">
    <property type="entry name" value="AldOxase/xan_DH_MoCoBD1"/>
</dbReference>
<dbReference type="InterPro" id="IPR036856">
    <property type="entry name" value="Ald_Oxase/Xan_DH_a/b_sf"/>
</dbReference>
<evidence type="ECO:0000256" key="1">
    <source>
        <dbReference type="ARBA" id="ARBA00022505"/>
    </source>
</evidence>
<comment type="caution">
    <text evidence="4">The sequence shown here is derived from an EMBL/GenBank/DDBJ whole genome shotgun (WGS) entry which is preliminary data.</text>
</comment>
<dbReference type="Gene3D" id="3.30.365.10">
    <property type="entry name" value="Aldehyde oxidase/xanthine dehydrogenase, molybdopterin binding domain"/>
    <property type="match status" value="4"/>
</dbReference>
<keyword evidence="2 4" id="KW-0560">Oxidoreductase</keyword>
<evidence type="ECO:0000256" key="2">
    <source>
        <dbReference type="ARBA" id="ARBA00023002"/>
    </source>
</evidence>
<dbReference type="Pfam" id="PF02738">
    <property type="entry name" value="MoCoBD_1"/>
    <property type="match status" value="1"/>
</dbReference>
<dbReference type="Pfam" id="PF01315">
    <property type="entry name" value="Ald_Xan_dh_C"/>
    <property type="match status" value="1"/>
</dbReference>
<name>A0A7W6D0J1_9HYPH</name>
<dbReference type="EMBL" id="JACIDR010000003">
    <property type="protein sequence ID" value="MBB3973629.1"/>
    <property type="molecule type" value="Genomic_DNA"/>
</dbReference>